<name>A0A386WYY2_9ACTN</name>
<feature type="transmembrane region" description="Helical" evidence="2">
    <location>
        <begin position="178"/>
        <end position="198"/>
    </location>
</feature>
<sequence length="256" mass="26792">MGRRPGYVAMALLGALLFGTAGLALGSWYGGRGTEPLSAEATRSAPGELLPGVEPSGATTVQGYRYGVWLAADDVGGSRIEFQYGDGADCALSELMRRAAERRGWREIRRVPGASCDGWRAERDGMTVTLTHPAHGSRLSITQSAPGGFRAATITGTLLGAVAGAVLFGVVARSRRPVPLLVGTLVTVALFPGAALTWTDLAANRLAEPVWPVWRGLAPVLVPLWLVLLLIGVIVLARRRDPAVPVTDPVATGHAG</sequence>
<keyword evidence="2" id="KW-0812">Transmembrane</keyword>
<accession>A0A386WYY2</accession>
<feature type="transmembrane region" description="Helical" evidence="2">
    <location>
        <begin position="148"/>
        <end position="171"/>
    </location>
</feature>
<evidence type="ECO:0000256" key="1">
    <source>
        <dbReference type="SAM" id="MobiDB-lite"/>
    </source>
</evidence>
<organism evidence="3 4">
    <name type="scientific">Micromonospora tulbaghiae</name>
    <dbReference type="NCBI Taxonomy" id="479978"/>
    <lineage>
        <taxon>Bacteria</taxon>
        <taxon>Bacillati</taxon>
        <taxon>Actinomycetota</taxon>
        <taxon>Actinomycetes</taxon>
        <taxon>Micromonosporales</taxon>
        <taxon>Micromonosporaceae</taxon>
        <taxon>Micromonospora</taxon>
    </lineage>
</organism>
<proteinExistence type="predicted"/>
<dbReference type="RefSeq" id="WP_120573602.1">
    <property type="nucleotide sequence ID" value="NZ_CP024087.1"/>
</dbReference>
<evidence type="ECO:0000256" key="2">
    <source>
        <dbReference type="SAM" id="Phobius"/>
    </source>
</evidence>
<keyword evidence="2" id="KW-0472">Membrane</keyword>
<dbReference type="KEGG" id="mtua:CSH63_33535"/>
<evidence type="ECO:0000313" key="3">
    <source>
        <dbReference type="EMBL" id="AYF32279.1"/>
    </source>
</evidence>
<dbReference type="AlphaFoldDB" id="A0A386WYY2"/>
<gene>
    <name evidence="3" type="ORF">CSH63_33535</name>
</gene>
<feature type="transmembrane region" description="Helical" evidence="2">
    <location>
        <begin position="218"/>
        <end position="237"/>
    </location>
</feature>
<dbReference type="Proteomes" id="UP000267804">
    <property type="component" value="Chromosome"/>
</dbReference>
<keyword evidence="2" id="KW-1133">Transmembrane helix</keyword>
<reference evidence="3 4" key="1">
    <citation type="submission" date="2017-10" db="EMBL/GenBank/DDBJ databases">
        <title>Integration of genomic and chemical information greatly accelerates assignment of the full stereostructure of myelolactone, a potent inhibitor of myeloma from a marine-derived Micromonospora.</title>
        <authorList>
            <person name="Kim M.C."/>
            <person name="Machado H."/>
            <person name="Jensen P.R."/>
            <person name="Fenical W."/>
        </authorList>
    </citation>
    <scope>NUCLEOTIDE SEQUENCE [LARGE SCALE GENOMIC DNA]</scope>
    <source>
        <strain evidence="3 4">CNY-010</strain>
    </source>
</reference>
<protein>
    <submittedName>
        <fullName evidence="3">Uncharacterized protein</fullName>
    </submittedName>
</protein>
<evidence type="ECO:0000313" key="4">
    <source>
        <dbReference type="Proteomes" id="UP000267804"/>
    </source>
</evidence>
<dbReference type="EMBL" id="CP024087">
    <property type="protein sequence ID" value="AYF32279.1"/>
    <property type="molecule type" value="Genomic_DNA"/>
</dbReference>
<feature type="region of interest" description="Disordered" evidence="1">
    <location>
        <begin position="36"/>
        <end position="56"/>
    </location>
</feature>